<gene>
    <name evidence="2" type="ORF">OXX778_LOCUS5356</name>
</gene>
<dbReference type="EMBL" id="CAJNOC010000578">
    <property type="protein sequence ID" value="CAF0779022.1"/>
    <property type="molecule type" value="Genomic_DNA"/>
</dbReference>
<comment type="caution">
    <text evidence="2">The sequence shown here is derived from an EMBL/GenBank/DDBJ whole genome shotgun (WGS) entry which is preliminary data.</text>
</comment>
<dbReference type="Proteomes" id="UP000663879">
    <property type="component" value="Unassembled WGS sequence"/>
</dbReference>
<accession>A0A813R6K2</accession>
<evidence type="ECO:0000313" key="2">
    <source>
        <dbReference type="EMBL" id="CAF0779022.1"/>
    </source>
</evidence>
<protein>
    <submittedName>
        <fullName evidence="2">Uncharacterized protein</fullName>
    </submittedName>
</protein>
<name>A0A813R6K2_9BILA</name>
<feature type="chain" id="PRO_5032820188" evidence="1">
    <location>
        <begin position="21"/>
        <end position="129"/>
    </location>
</feature>
<reference evidence="2" key="1">
    <citation type="submission" date="2021-02" db="EMBL/GenBank/DDBJ databases">
        <authorList>
            <person name="Nowell W R."/>
        </authorList>
    </citation>
    <scope>NUCLEOTIDE SEQUENCE</scope>
    <source>
        <strain evidence="2">Ploen Becks lab</strain>
    </source>
</reference>
<proteinExistence type="predicted"/>
<feature type="signal peptide" evidence="1">
    <location>
        <begin position="1"/>
        <end position="20"/>
    </location>
</feature>
<dbReference type="AlphaFoldDB" id="A0A813R6K2"/>
<organism evidence="2 3">
    <name type="scientific">Brachionus calyciflorus</name>
    <dbReference type="NCBI Taxonomy" id="104777"/>
    <lineage>
        <taxon>Eukaryota</taxon>
        <taxon>Metazoa</taxon>
        <taxon>Spiralia</taxon>
        <taxon>Gnathifera</taxon>
        <taxon>Rotifera</taxon>
        <taxon>Eurotatoria</taxon>
        <taxon>Monogononta</taxon>
        <taxon>Pseudotrocha</taxon>
        <taxon>Ploima</taxon>
        <taxon>Brachionidae</taxon>
        <taxon>Brachionus</taxon>
    </lineage>
</organism>
<keyword evidence="3" id="KW-1185">Reference proteome</keyword>
<sequence length="129" mass="14838">MKIIGFVLLIFFNYFHKAKFATLDEKYWQISCNLNGCAQPLNTCLNCIGEQDCIKCISNSKPECSTCANEIFNKDDLEEINENKYLLCESSDIIHNKVCLIYCRGNFFRNGQCLRFQNFPVCQCSTNSS</sequence>
<evidence type="ECO:0000256" key="1">
    <source>
        <dbReference type="SAM" id="SignalP"/>
    </source>
</evidence>
<evidence type="ECO:0000313" key="3">
    <source>
        <dbReference type="Proteomes" id="UP000663879"/>
    </source>
</evidence>
<keyword evidence="1" id="KW-0732">Signal</keyword>